<gene>
    <name evidence="1" type="ORF">GA0070623_4799</name>
</gene>
<reference evidence="2" key="1">
    <citation type="submission" date="2016-06" db="EMBL/GenBank/DDBJ databases">
        <authorList>
            <person name="Varghese N."/>
            <person name="Submissions Spin"/>
        </authorList>
    </citation>
    <scope>NUCLEOTIDE SEQUENCE [LARGE SCALE GENOMIC DNA]</scope>
    <source>
        <strain evidence="2">DSM 44983</strain>
    </source>
</reference>
<evidence type="ECO:0000313" key="1">
    <source>
        <dbReference type="EMBL" id="SCG79868.1"/>
    </source>
</evidence>
<sequence length="176" mass="18635">MSTLPTLATCGDPATVRIELYTPGSLDACAYTCAAHTVRASAAVAQAGLAAHVTGMAPDMKRSCGDVFVYPTGALGGAPADLTHPHWCNRDDCERRGRHRSRILRSDTNRPEAFIVGVALVQALHPAAEPTVRLTSVEGGAETSLVLSVGQSRVLRYRLANLLDMARAGRNGGRWA</sequence>
<dbReference type="AlphaFoldDB" id="A0A109IFA8"/>
<accession>A0A109IFA8</accession>
<name>A0A109IFA8_9ACTN</name>
<dbReference type="OrthoDB" id="3398794at2"/>
<organism evidence="1 2">
    <name type="scientific">Micromonospora rifamycinica</name>
    <dbReference type="NCBI Taxonomy" id="291594"/>
    <lineage>
        <taxon>Bacteria</taxon>
        <taxon>Bacillati</taxon>
        <taxon>Actinomycetota</taxon>
        <taxon>Actinomycetes</taxon>
        <taxon>Micromonosporales</taxon>
        <taxon>Micromonosporaceae</taxon>
        <taxon>Micromonospora</taxon>
    </lineage>
</organism>
<dbReference type="RefSeq" id="WP_067315380.1">
    <property type="nucleotide sequence ID" value="NZ_LRMV01000273.1"/>
</dbReference>
<protein>
    <submittedName>
        <fullName evidence="1">Uncharacterized protein</fullName>
    </submittedName>
</protein>
<dbReference type="EMBL" id="LT607752">
    <property type="protein sequence ID" value="SCG79868.1"/>
    <property type="molecule type" value="Genomic_DNA"/>
</dbReference>
<dbReference type="Proteomes" id="UP000198226">
    <property type="component" value="Chromosome I"/>
</dbReference>
<proteinExistence type="predicted"/>
<evidence type="ECO:0000313" key="2">
    <source>
        <dbReference type="Proteomes" id="UP000198226"/>
    </source>
</evidence>
<keyword evidence="2" id="KW-1185">Reference proteome</keyword>